<organism evidence="3 4">
    <name type="scientific">Candidatus Segetimicrobium genomatis</name>
    <dbReference type="NCBI Taxonomy" id="2569760"/>
    <lineage>
        <taxon>Bacteria</taxon>
        <taxon>Bacillati</taxon>
        <taxon>Candidatus Sysuimicrobiota</taxon>
        <taxon>Candidatus Sysuimicrobiia</taxon>
        <taxon>Candidatus Sysuimicrobiales</taxon>
        <taxon>Candidatus Segetimicrobiaceae</taxon>
        <taxon>Candidatus Segetimicrobium</taxon>
    </lineage>
</organism>
<feature type="transmembrane region" description="Helical" evidence="2">
    <location>
        <begin position="43"/>
        <end position="63"/>
    </location>
</feature>
<keyword evidence="2" id="KW-0472">Membrane</keyword>
<evidence type="ECO:0000256" key="2">
    <source>
        <dbReference type="SAM" id="Phobius"/>
    </source>
</evidence>
<evidence type="ECO:0008006" key="5">
    <source>
        <dbReference type="Google" id="ProtNLM"/>
    </source>
</evidence>
<reference evidence="3 4" key="1">
    <citation type="journal article" date="2019" name="Nat. Microbiol.">
        <title>Mediterranean grassland soil C-N compound turnover is dependent on rainfall and depth, and is mediated by genomically divergent microorganisms.</title>
        <authorList>
            <person name="Diamond S."/>
            <person name="Andeer P.F."/>
            <person name="Li Z."/>
            <person name="Crits-Christoph A."/>
            <person name="Burstein D."/>
            <person name="Anantharaman K."/>
            <person name="Lane K.R."/>
            <person name="Thomas B.C."/>
            <person name="Pan C."/>
            <person name="Northen T.R."/>
            <person name="Banfield J.F."/>
        </authorList>
    </citation>
    <scope>NUCLEOTIDE SEQUENCE [LARGE SCALE GENOMIC DNA]</scope>
    <source>
        <strain evidence="3">NP_3</strain>
    </source>
</reference>
<gene>
    <name evidence="3" type="ORF">E6H00_00710</name>
</gene>
<accession>A0A537KD97</accession>
<sequence length="522" mass="52135">MAMGSNANNQMDQHLSTSGRAGGEPVRPAAPPARGERGATMMFVLMAMLLVGAVTVSAMQVIGADVGGGVEGMQADQVFNIAQAGAHYVIGKMQLAGTLPSYAGETVTVVNGSTTLGTAVVTVSCITTGLAPTSTGCATNDVYRRVISVGSLPVSGPSRTVVAVIQGTAGAGGGGWTTAVCGLNTVNSYTASGETTTINGDIASNGSVNLNPNPAAVGEGSILGTVNVKSGTGYTGAILAKTTASCTSPNCTHAGTLSGSSANPGCAAPTIPAPGYVPGSGTTTVGSGTTLTIDCSSGTCPTAYGDVILPAGPTASSYTVLAIKAPASGTAVLQMNSLTMHEWTRLVVESSAGGAPAGNIDLRLGKTTTTALDIGPYKNSGFDSHFGVLPSDTDASPQPLPQAKTLTVWVKSDGTSPTVSTNHAPNLACSQSSSTITTLPNCAVWLSHNTGNATIIAANGTAMIDDASENNLTVPMKGAILAKEVDFMGNTAFTQDTTGLSTLSFPPATASNFKQVMSWKDQ</sequence>
<evidence type="ECO:0000313" key="3">
    <source>
        <dbReference type="EMBL" id="TMI93759.1"/>
    </source>
</evidence>
<keyword evidence="2" id="KW-1133">Transmembrane helix</keyword>
<name>A0A537KD97_9BACT</name>
<dbReference type="Proteomes" id="UP000318509">
    <property type="component" value="Unassembled WGS sequence"/>
</dbReference>
<protein>
    <recommendedName>
        <fullName evidence="5">Type 4 fimbrial biogenesis protein PilX N-terminal domain-containing protein</fullName>
    </recommendedName>
</protein>
<evidence type="ECO:0000313" key="4">
    <source>
        <dbReference type="Proteomes" id="UP000318509"/>
    </source>
</evidence>
<feature type="region of interest" description="Disordered" evidence="1">
    <location>
        <begin position="1"/>
        <end position="34"/>
    </location>
</feature>
<dbReference type="EMBL" id="VBAK01000016">
    <property type="protein sequence ID" value="TMI93759.1"/>
    <property type="molecule type" value="Genomic_DNA"/>
</dbReference>
<comment type="caution">
    <text evidence="3">The sequence shown here is derived from an EMBL/GenBank/DDBJ whole genome shotgun (WGS) entry which is preliminary data.</text>
</comment>
<proteinExistence type="predicted"/>
<evidence type="ECO:0000256" key="1">
    <source>
        <dbReference type="SAM" id="MobiDB-lite"/>
    </source>
</evidence>
<keyword evidence="2" id="KW-0812">Transmembrane</keyword>
<feature type="compositionally biased region" description="Polar residues" evidence="1">
    <location>
        <begin position="1"/>
        <end position="18"/>
    </location>
</feature>
<dbReference type="AlphaFoldDB" id="A0A537KD97"/>